<dbReference type="InterPro" id="IPR015424">
    <property type="entry name" value="PyrdxlP-dep_Trfase"/>
</dbReference>
<organism evidence="6 7">
    <name type="scientific">Paenibacillus algicola</name>
    <dbReference type="NCBI Taxonomy" id="2565926"/>
    <lineage>
        <taxon>Bacteria</taxon>
        <taxon>Bacillati</taxon>
        <taxon>Bacillota</taxon>
        <taxon>Bacilli</taxon>
        <taxon>Bacillales</taxon>
        <taxon>Paenibacillaceae</taxon>
        <taxon>Paenibacillus</taxon>
    </lineage>
</organism>
<dbReference type="InterPro" id="IPR050103">
    <property type="entry name" value="Class-III_PLP-dep_AT"/>
</dbReference>
<accession>A0A4P8XFF7</accession>
<dbReference type="Proteomes" id="UP000300879">
    <property type="component" value="Chromosome"/>
</dbReference>
<dbReference type="EMBL" id="CP040396">
    <property type="protein sequence ID" value="QCT01112.1"/>
    <property type="molecule type" value="Genomic_DNA"/>
</dbReference>
<dbReference type="Pfam" id="PF00202">
    <property type="entry name" value="Aminotran_3"/>
    <property type="match status" value="1"/>
</dbReference>
<evidence type="ECO:0000256" key="5">
    <source>
        <dbReference type="RuleBase" id="RU003560"/>
    </source>
</evidence>
<protein>
    <submittedName>
        <fullName evidence="6">Aminotransferase, class III</fullName>
    </submittedName>
</protein>
<evidence type="ECO:0000313" key="7">
    <source>
        <dbReference type="Proteomes" id="UP000300879"/>
    </source>
</evidence>
<keyword evidence="4 5" id="KW-0663">Pyridoxal phosphate</keyword>
<evidence type="ECO:0000256" key="1">
    <source>
        <dbReference type="ARBA" id="ARBA00001933"/>
    </source>
</evidence>
<gene>
    <name evidence="6" type="ORF">E6C60_0389</name>
</gene>
<dbReference type="Gene3D" id="3.40.640.10">
    <property type="entry name" value="Type I PLP-dependent aspartate aminotransferase-like (Major domain)"/>
    <property type="match status" value="1"/>
</dbReference>
<dbReference type="InterPro" id="IPR015422">
    <property type="entry name" value="PyrdxlP-dep_Trfase_small"/>
</dbReference>
<sequence>MNVSLSNFDEKSIYGKNLTLVTAHNETLVLRDEHGDLRTYVDMMSAYGSCNFGHCNSQIVPFEAYPADIAACFYPEEAKDFSEWLTGKLKLPEHEVLYQVGGSAAVSAAISIAQRIKQGKVAYLSGSFHGLGLDALSITNTHKTHALQYTGLLNALAPYGVEIPFGHEVYINWSDISCFVFEPIQGANGYIPLDRQWLNRLIDAAQEHGVVVIADEIQCGYYRHGSLSMAQQLELQPDIHLFSKSMTNGLYPFSAVVYPKAYAEQIQEDLFLAHTFQTSALGCYASMSVARFIDANNIEERCRIVEEFLLNFGRQVSRFEQVKKLYVTGPTLSFEMEGIRGKQLVQACMEKGILIFTGGAKGERVRIAPPVTITLEMLEHSLSEILDSIQSLVLKTGHSLV</sequence>
<evidence type="ECO:0000313" key="6">
    <source>
        <dbReference type="EMBL" id="QCT01112.1"/>
    </source>
</evidence>
<evidence type="ECO:0000256" key="3">
    <source>
        <dbReference type="ARBA" id="ARBA00022679"/>
    </source>
</evidence>
<keyword evidence="3 6" id="KW-0808">Transferase</keyword>
<dbReference type="Gene3D" id="3.90.1150.10">
    <property type="entry name" value="Aspartate Aminotransferase, domain 1"/>
    <property type="match status" value="1"/>
</dbReference>
<dbReference type="InterPro" id="IPR005814">
    <property type="entry name" value="Aminotrans_3"/>
</dbReference>
<comment type="similarity">
    <text evidence="5">Belongs to the class-III pyridoxal-phosphate-dependent aminotransferase family.</text>
</comment>
<dbReference type="SUPFAM" id="SSF53383">
    <property type="entry name" value="PLP-dependent transferases"/>
    <property type="match status" value="1"/>
</dbReference>
<name>A0A4P8XFF7_9BACL</name>
<dbReference type="KEGG" id="palo:E6C60_0389"/>
<dbReference type="AlphaFoldDB" id="A0A4P8XFF7"/>
<dbReference type="GO" id="GO:0008483">
    <property type="term" value="F:transaminase activity"/>
    <property type="evidence" value="ECO:0007669"/>
    <property type="project" value="UniProtKB-KW"/>
</dbReference>
<reference evidence="6 7" key="1">
    <citation type="submission" date="2019-05" db="EMBL/GenBank/DDBJ databases">
        <authorList>
            <person name="Chen C."/>
        </authorList>
    </citation>
    <scope>NUCLEOTIDE SEQUENCE [LARGE SCALE GENOMIC DNA]</scope>
    <source>
        <strain evidence="6 7">HB172198</strain>
    </source>
</reference>
<evidence type="ECO:0000256" key="2">
    <source>
        <dbReference type="ARBA" id="ARBA00022576"/>
    </source>
</evidence>
<keyword evidence="2 6" id="KW-0032">Aminotransferase</keyword>
<dbReference type="InterPro" id="IPR015421">
    <property type="entry name" value="PyrdxlP-dep_Trfase_major"/>
</dbReference>
<dbReference type="PANTHER" id="PTHR11986:SF79">
    <property type="entry name" value="ACETYLORNITHINE AMINOTRANSFERASE, MITOCHONDRIAL"/>
    <property type="match status" value="1"/>
</dbReference>
<dbReference type="GO" id="GO:0030170">
    <property type="term" value="F:pyridoxal phosphate binding"/>
    <property type="evidence" value="ECO:0007669"/>
    <property type="project" value="InterPro"/>
</dbReference>
<dbReference type="GO" id="GO:0042802">
    <property type="term" value="F:identical protein binding"/>
    <property type="evidence" value="ECO:0007669"/>
    <property type="project" value="TreeGrafter"/>
</dbReference>
<comment type="cofactor">
    <cofactor evidence="1">
        <name>pyridoxal 5'-phosphate</name>
        <dbReference type="ChEBI" id="CHEBI:597326"/>
    </cofactor>
</comment>
<keyword evidence="7" id="KW-1185">Reference proteome</keyword>
<proteinExistence type="inferred from homology"/>
<dbReference type="PANTHER" id="PTHR11986">
    <property type="entry name" value="AMINOTRANSFERASE CLASS III"/>
    <property type="match status" value="1"/>
</dbReference>
<evidence type="ECO:0000256" key="4">
    <source>
        <dbReference type="ARBA" id="ARBA00022898"/>
    </source>
</evidence>